<accession>A0A0A9FV24</accession>
<proteinExistence type="predicted"/>
<name>A0A0A9FV24_ARUDO</name>
<organism evidence="1">
    <name type="scientific">Arundo donax</name>
    <name type="common">Giant reed</name>
    <name type="synonym">Donax arundinaceus</name>
    <dbReference type="NCBI Taxonomy" id="35708"/>
    <lineage>
        <taxon>Eukaryota</taxon>
        <taxon>Viridiplantae</taxon>
        <taxon>Streptophyta</taxon>
        <taxon>Embryophyta</taxon>
        <taxon>Tracheophyta</taxon>
        <taxon>Spermatophyta</taxon>
        <taxon>Magnoliopsida</taxon>
        <taxon>Liliopsida</taxon>
        <taxon>Poales</taxon>
        <taxon>Poaceae</taxon>
        <taxon>PACMAD clade</taxon>
        <taxon>Arundinoideae</taxon>
        <taxon>Arundineae</taxon>
        <taxon>Arundo</taxon>
    </lineage>
</organism>
<protein>
    <submittedName>
        <fullName evidence="1">Ycf3</fullName>
    </submittedName>
</protein>
<reference evidence="1" key="2">
    <citation type="journal article" date="2015" name="Data Brief">
        <title>Shoot transcriptome of the giant reed, Arundo donax.</title>
        <authorList>
            <person name="Barrero R.A."/>
            <person name="Guerrero F.D."/>
            <person name="Moolhuijzen P."/>
            <person name="Goolsby J.A."/>
            <person name="Tidwell J."/>
            <person name="Bellgard S.E."/>
            <person name="Bellgard M.I."/>
        </authorList>
    </citation>
    <scope>NUCLEOTIDE SEQUENCE</scope>
    <source>
        <tissue evidence="1">Shoot tissue taken approximately 20 cm above the soil surface</tissue>
    </source>
</reference>
<dbReference type="AlphaFoldDB" id="A0A0A9FV24"/>
<dbReference type="EMBL" id="GBRH01183735">
    <property type="protein sequence ID" value="JAE14161.1"/>
    <property type="molecule type" value="Transcribed_RNA"/>
</dbReference>
<reference evidence="1" key="1">
    <citation type="submission" date="2014-09" db="EMBL/GenBank/DDBJ databases">
        <authorList>
            <person name="Magalhaes I.L.F."/>
            <person name="Oliveira U."/>
            <person name="Santos F.R."/>
            <person name="Vidigal T.H.D.A."/>
            <person name="Brescovit A.D."/>
            <person name="Santos A.J."/>
        </authorList>
    </citation>
    <scope>NUCLEOTIDE SEQUENCE</scope>
    <source>
        <tissue evidence="1">Shoot tissue taken approximately 20 cm above the soil surface</tissue>
    </source>
</reference>
<sequence>MDRFIRIECFVFMLFCDRMKRILYRMDWELCLDPV</sequence>
<evidence type="ECO:0000313" key="1">
    <source>
        <dbReference type="EMBL" id="JAE14161.1"/>
    </source>
</evidence>